<dbReference type="InterPro" id="IPR004372">
    <property type="entry name" value="Ac/propionate_kinase"/>
</dbReference>
<feature type="binding site" evidence="6">
    <location>
        <begin position="203"/>
        <end position="207"/>
    </location>
    <ligand>
        <name>ATP</name>
        <dbReference type="ChEBI" id="CHEBI:30616"/>
    </ligand>
</feature>
<dbReference type="Proteomes" id="UP000718793">
    <property type="component" value="Unassembled WGS sequence"/>
</dbReference>
<comment type="subunit">
    <text evidence="6">Homodimer.</text>
</comment>
<proteinExistence type="inferred from homology"/>
<sequence length="395" mass="43934">MKKILVVNPGSSSLKWSLYSKDKLDLIATGLCERINLDGRIITKFNGQKYIDDLNLPNHTTAVHELIELWKKYNIIHDLSELVAIGFRTPFSSKKYLSPVVYSEDVKKAIERTTKFVPLHAPATLTTVDAFEQNIPNITKIIAQDTAFHVTMPKINSTFAINQEWAKKYDIFKFGYHGLSHDYITSKMKNILGKQKVNIVIAHLGSGSSVCAVRDSKSIDVSVGFSSLDGLIMGTRSGNIDPGIPDYLIRVEGCDPQDVFEMMVKKSGLLGVSGLSNDIRDLHEAAANGNEDAAFAIDLFASKVVDYMASYINKIQKPIDAIVFTAGIGENDEIIREKVTSQLQVAFGVKLSQKANLESYDDYKLISSKTSKIPVYKVRTNEEIVIARYVKELSK</sequence>
<reference evidence="7" key="1">
    <citation type="submission" date="2021-06" db="EMBL/GenBank/DDBJ databases">
        <title>Novel Mycoplasma species detected in California sea lions (Zalophus californianus) from the USA.</title>
        <authorList>
            <person name="Volokhov D.V."/>
            <person name="Furtak V.A."/>
            <person name="Zagorodnyaya T.A."/>
        </authorList>
    </citation>
    <scope>NUCLEOTIDE SEQUENCE [LARGE SCALE GENOMIC DNA]</scope>
    <source>
        <strain evidence="7">CSL 5346</strain>
    </source>
</reference>
<dbReference type="PIRSF" id="PIRSF000722">
    <property type="entry name" value="Acetate_prop_kin"/>
    <property type="match status" value="1"/>
</dbReference>
<evidence type="ECO:0000256" key="2">
    <source>
        <dbReference type="ARBA" id="ARBA00022723"/>
    </source>
</evidence>
<comment type="caution">
    <text evidence="7">The sequence shown here is derived from an EMBL/GenBank/DDBJ whole genome shotgun (WGS) entry which is preliminary data.</text>
</comment>
<feature type="binding site" evidence="6">
    <location>
        <position position="382"/>
    </location>
    <ligand>
        <name>Mg(2+)</name>
        <dbReference type="ChEBI" id="CHEBI:18420"/>
    </ligand>
</feature>
<dbReference type="PANTHER" id="PTHR21060:SF15">
    <property type="entry name" value="ACETATE KINASE-RELATED"/>
    <property type="match status" value="1"/>
</dbReference>
<evidence type="ECO:0000313" key="8">
    <source>
        <dbReference type="Proteomes" id="UP000718793"/>
    </source>
</evidence>
<dbReference type="PANTHER" id="PTHR21060">
    <property type="entry name" value="ACETATE KINASE"/>
    <property type="match status" value="1"/>
</dbReference>
<evidence type="ECO:0000256" key="1">
    <source>
        <dbReference type="ARBA" id="ARBA00022679"/>
    </source>
</evidence>
<dbReference type="RefSeq" id="WP_216488628.1">
    <property type="nucleotide sequence ID" value="NZ_JAHMHH010000001.1"/>
</dbReference>
<name>A0ABS6DPI8_9MOLU</name>
<comment type="catalytic activity">
    <reaction evidence="6">
        <text>acetate + ATP = acetyl phosphate + ADP</text>
        <dbReference type="Rhea" id="RHEA:11352"/>
        <dbReference type="ChEBI" id="CHEBI:22191"/>
        <dbReference type="ChEBI" id="CHEBI:30089"/>
        <dbReference type="ChEBI" id="CHEBI:30616"/>
        <dbReference type="ChEBI" id="CHEBI:456216"/>
        <dbReference type="EC" id="2.7.2.1"/>
    </reaction>
</comment>
<feature type="binding site" evidence="6">
    <location>
        <position position="8"/>
    </location>
    <ligand>
        <name>Mg(2+)</name>
        <dbReference type="ChEBI" id="CHEBI:18420"/>
    </ligand>
</feature>
<keyword evidence="4 6" id="KW-0418">Kinase</keyword>
<keyword evidence="1 6" id="KW-0808">Transferase</keyword>
<feature type="binding site" evidence="6">
    <location>
        <begin position="327"/>
        <end position="331"/>
    </location>
    <ligand>
        <name>ATP</name>
        <dbReference type="ChEBI" id="CHEBI:30616"/>
    </ligand>
</feature>
<dbReference type="InterPro" id="IPR000890">
    <property type="entry name" value="Aliphatic_acid_kin_short-chain"/>
</dbReference>
<dbReference type="InterPro" id="IPR023865">
    <property type="entry name" value="Aliphatic_acid_kinase_CS"/>
</dbReference>
<gene>
    <name evidence="6" type="primary">ackA</name>
    <name evidence="7" type="ORF">KQ875_01325</name>
</gene>
<keyword evidence="5 6" id="KW-0067">ATP-binding</keyword>
<dbReference type="EC" id="2.7.2.1" evidence="6"/>
<dbReference type="GO" id="GO:0008776">
    <property type="term" value="F:acetate kinase activity"/>
    <property type="evidence" value="ECO:0007669"/>
    <property type="project" value="UniProtKB-EC"/>
</dbReference>
<evidence type="ECO:0000256" key="3">
    <source>
        <dbReference type="ARBA" id="ARBA00022741"/>
    </source>
</evidence>
<dbReference type="HAMAP" id="MF_00020">
    <property type="entry name" value="Acetate_kinase"/>
    <property type="match status" value="1"/>
</dbReference>
<dbReference type="PROSITE" id="PS01075">
    <property type="entry name" value="ACETATE_KINASE_1"/>
    <property type="match status" value="1"/>
</dbReference>
<feature type="site" description="Transition state stabilizer" evidence="6">
    <location>
        <position position="236"/>
    </location>
</feature>
<protein>
    <recommendedName>
        <fullName evidence="6">Acetate kinase</fullName>
        <ecNumber evidence="6">2.7.2.1</ecNumber>
    </recommendedName>
    <alternativeName>
        <fullName evidence="6">Acetokinase</fullName>
    </alternativeName>
</protein>
<keyword evidence="6" id="KW-0963">Cytoplasm</keyword>
<feature type="binding site" evidence="6">
    <location>
        <position position="88"/>
    </location>
    <ligand>
        <name>substrate</name>
    </ligand>
</feature>
<feature type="site" description="Transition state stabilizer" evidence="6">
    <location>
        <position position="177"/>
    </location>
</feature>
<evidence type="ECO:0000256" key="6">
    <source>
        <dbReference type="HAMAP-Rule" id="MF_00020"/>
    </source>
</evidence>
<evidence type="ECO:0000313" key="7">
    <source>
        <dbReference type="EMBL" id="MBU4692235.1"/>
    </source>
</evidence>
<comment type="subcellular location">
    <subcellularLocation>
        <location evidence="6">Cytoplasm</location>
    </subcellularLocation>
</comment>
<keyword evidence="8" id="KW-1185">Reference proteome</keyword>
<comment type="pathway">
    <text evidence="6">Metabolic intermediate biosynthesis; acetyl-CoA biosynthesis; acetyl-CoA from acetate: step 1/2.</text>
</comment>
<evidence type="ECO:0000256" key="4">
    <source>
        <dbReference type="ARBA" id="ARBA00022777"/>
    </source>
</evidence>
<keyword evidence="6" id="KW-0460">Magnesium</keyword>
<keyword evidence="2 6" id="KW-0479">Metal-binding</keyword>
<dbReference type="NCBIfam" id="TIGR00016">
    <property type="entry name" value="ackA"/>
    <property type="match status" value="1"/>
</dbReference>
<accession>A0ABS6DPI8</accession>
<keyword evidence="3 6" id="KW-0547">Nucleotide-binding</keyword>
<feature type="active site" description="Proton donor/acceptor" evidence="6">
    <location>
        <position position="145"/>
    </location>
</feature>
<feature type="binding site" evidence="6">
    <location>
        <position position="15"/>
    </location>
    <ligand>
        <name>ATP</name>
        <dbReference type="ChEBI" id="CHEBI:30616"/>
    </ligand>
</feature>
<feature type="binding site" evidence="6">
    <location>
        <begin position="278"/>
        <end position="280"/>
    </location>
    <ligand>
        <name>ATP</name>
        <dbReference type="ChEBI" id="CHEBI:30616"/>
    </ligand>
</feature>
<comment type="function">
    <text evidence="6">Catalyzes the formation of acetyl phosphate from acetate and ATP. Can also catalyze the reverse reaction.</text>
</comment>
<comment type="cofactor">
    <cofactor evidence="6">
        <name>Mg(2+)</name>
        <dbReference type="ChEBI" id="CHEBI:18420"/>
    </cofactor>
    <cofactor evidence="6">
        <name>Mn(2+)</name>
        <dbReference type="ChEBI" id="CHEBI:29035"/>
    </cofactor>
    <text evidence="6">Mg(2+). Can also accept Mn(2+).</text>
</comment>
<comment type="similarity">
    <text evidence="6">Belongs to the acetokinase family.</text>
</comment>
<dbReference type="EMBL" id="JAHMHH010000001">
    <property type="protein sequence ID" value="MBU4692235.1"/>
    <property type="molecule type" value="Genomic_DNA"/>
</dbReference>
<organism evidence="7 8">
    <name type="scientific">Mycoplasma zalophi</name>
    <dbReference type="NCBI Taxonomy" id="191287"/>
    <lineage>
        <taxon>Bacteria</taxon>
        <taxon>Bacillati</taxon>
        <taxon>Mycoplasmatota</taxon>
        <taxon>Mollicutes</taxon>
        <taxon>Mycoplasmataceae</taxon>
        <taxon>Mycoplasma</taxon>
    </lineage>
</organism>
<dbReference type="Pfam" id="PF00871">
    <property type="entry name" value="Acetate_kinase"/>
    <property type="match status" value="1"/>
</dbReference>
<evidence type="ECO:0000256" key="5">
    <source>
        <dbReference type="ARBA" id="ARBA00022840"/>
    </source>
</evidence>